<organism evidence="1 2">
    <name type="scientific">Araneus ventricosus</name>
    <name type="common">Orbweaver spider</name>
    <name type="synonym">Epeira ventricosa</name>
    <dbReference type="NCBI Taxonomy" id="182803"/>
    <lineage>
        <taxon>Eukaryota</taxon>
        <taxon>Metazoa</taxon>
        <taxon>Ecdysozoa</taxon>
        <taxon>Arthropoda</taxon>
        <taxon>Chelicerata</taxon>
        <taxon>Arachnida</taxon>
        <taxon>Araneae</taxon>
        <taxon>Araneomorphae</taxon>
        <taxon>Entelegynae</taxon>
        <taxon>Araneoidea</taxon>
        <taxon>Araneidae</taxon>
        <taxon>Araneus</taxon>
    </lineage>
</organism>
<accession>A0A4Y2SUU2</accession>
<dbReference type="AlphaFoldDB" id="A0A4Y2SUU2"/>
<dbReference type="EMBL" id="BGPR01024242">
    <property type="protein sequence ID" value="GBN92158.1"/>
    <property type="molecule type" value="Genomic_DNA"/>
</dbReference>
<comment type="caution">
    <text evidence="1">The sequence shown here is derived from an EMBL/GenBank/DDBJ whole genome shotgun (WGS) entry which is preliminary data.</text>
</comment>
<keyword evidence="2" id="KW-1185">Reference proteome</keyword>
<proteinExistence type="predicted"/>
<dbReference type="Proteomes" id="UP000499080">
    <property type="component" value="Unassembled WGS sequence"/>
</dbReference>
<name>A0A4Y2SUU2_ARAVE</name>
<gene>
    <name evidence="1" type="ORF">AVEN_207947_1</name>
</gene>
<dbReference type="OrthoDB" id="6468136at2759"/>
<evidence type="ECO:0000313" key="2">
    <source>
        <dbReference type="Proteomes" id="UP000499080"/>
    </source>
</evidence>
<evidence type="ECO:0000313" key="1">
    <source>
        <dbReference type="EMBL" id="GBN92158.1"/>
    </source>
</evidence>
<protein>
    <submittedName>
        <fullName evidence="1">Uncharacterized protein</fullName>
    </submittedName>
</protein>
<sequence>MVIPAVKRRTVRGKKIIPRRKAADDPMTVDQELKRSMLECIDRFLQEIDTRCEGMGCVSDRFTVLEYSNQIETSETELPKFLQSLVENYNERSAAWCPYKNSTPKKISKGHQRSKRRVFWLDFLKILRVCG</sequence>
<reference evidence="1 2" key="1">
    <citation type="journal article" date="2019" name="Sci. Rep.">
        <title>Orb-weaving spider Araneus ventricosus genome elucidates the spidroin gene catalogue.</title>
        <authorList>
            <person name="Kono N."/>
            <person name="Nakamura H."/>
            <person name="Ohtoshi R."/>
            <person name="Moran D.A.P."/>
            <person name="Shinohara A."/>
            <person name="Yoshida Y."/>
            <person name="Fujiwara M."/>
            <person name="Mori M."/>
            <person name="Tomita M."/>
            <person name="Arakawa K."/>
        </authorList>
    </citation>
    <scope>NUCLEOTIDE SEQUENCE [LARGE SCALE GENOMIC DNA]</scope>
</reference>